<dbReference type="Gene3D" id="3.40.50.2300">
    <property type="match status" value="1"/>
</dbReference>
<keyword evidence="4" id="KW-1185">Reference proteome</keyword>
<dbReference type="InterPro" id="IPR011006">
    <property type="entry name" value="CheY-like_superfamily"/>
</dbReference>
<dbReference type="RefSeq" id="WP_185658884.1">
    <property type="nucleotide sequence ID" value="NZ_CAWPOO010000005.1"/>
</dbReference>
<evidence type="ECO:0000313" key="4">
    <source>
        <dbReference type="Proteomes" id="UP000526501"/>
    </source>
</evidence>
<name>A0A7X1E7D1_9BACT</name>
<dbReference type="SMART" id="SM00448">
    <property type="entry name" value="REC"/>
    <property type="match status" value="1"/>
</dbReference>
<dbReference type="GO" id="GO:0000160">
    <property type="term" value="P:phosphorelay signal transduction system"/>
    <property type="evidence" value="ECO:0007669"/>
    <property type="project" value="InterPro"/>
</dbReference>
<evidence type="ECO:0000256" key="1">
    <source>
        <dbReference type="PROSITE-ProRule" id="PRU00169"/>
    </source>
</evidence>
<dbReference type="Pfam" id="PF00072">
    <property type="entry name" value="Response_reg"/>
    <property type="match status" value="1"/>
</dbReference>
<feature type="modified residue" description="4-aspartylphosphate" evidence="1">
    <location>
        <position position="58"/>
    </location>
</feature>
<dbReference type="SUPFAM" id="SSF52172">
    <property type="entry name" value="CheY-like"/>
    <property type="match status" value="1"/>
</dbReference>
<reference evidence="3 4" key="1">
    <citation type="submission" date="2020-07" db="EMBL/GenBank/DDBJ databases">
        <authorList>
            <person name="Feng X."/>
        </authorList>
    </citation>
    <scope>NUCLEOTIDE SEQUENCE [LARGE SCALE GENOMIC DNA]</scope>
    <source>
        <strain evidence="3 4">JCM23202</strain>
    </source>
</reference>
<evidence type="ECO:0000313" key="3">
    <source>
        <dbReference type="EMBL" id="MBC2604998.1"/>
    </source>
</evidence>
<gene>
    <name evidence="3" type="ORF">H5P27_02975</name>
</gene>
<protein>
    <submittedName>
        <fullName evidence="3">Response regulator</fullName>
    </submittedName>
</protein>
<dbReference type="InterPro" id="IPR001789">
    <property type="entry name" value="Sig_transdc_resp-reg_receiver"/>
</dbReference>
<organism evidence="3 4">
    <name type="scientific">Pelagicoccus albus</name>
    <dbReference type="NCBI Taxonomy" id="415222"/>
    <lineage>
        <taxon>Bacteria</taxon>
        <taxon>Pseudomonadati</taxon>
        <taxon>Verrucomicrobiota</taxon>
        <taxon>Opitutia</taxon>
        <taxon>Puniceicoccales</taxon>
        <taxon>Pelagicoccaceae</taxon>
        <taxon>Pelagicoccus</taxon>
    </lineage>
</organism>
<evidence type="ECO:0000259" key="2">
    <source>
        <dbReference type="PROSITE" id="PS50110"/>
    </source>
</evidence>
<proteinExistence type="predicted"/>
<comment type="caution">
    <text evidence="3">The sequence shown here is derived from an EMBL/GenBank/DDBJ whole genome shotgun (WGS) entry which is preliminary data.</text>
</comment>
<sequence>MDLLILEDNEDDIFLIQAAIKEVSNGMEIVFARNVEEANSLLTQAIADRTLPKACLVDLRIEGGVSGFEFLENVRSNPEAKLIPLVVFSSSDYVVDIETAYRKGANSYLVKPFSFSALVELVKSFEDYWMRQNNLPPAFRGES</sequence>
<dbReference type="InterPro" id="IPR052893">
    <property type="entry name" value="TCS_response_regulator"/>
</dbReference>
<dbReference type="PANTHER" id="PTHR44520">
    <property type="entry name" value="RESPONSE REGULATOR RCP1-RELATED"/>
    <property type="match status" value="1"/>
</dbReference>
<feature type="domain" description="Response regulatory" evidence="2">
    <location>
        <begin position="2"/>
        <end position="126"/>
    </location>
</feature>
<accession>A0A7X1E7D1</accession>
<keyword evidence="1" id="KW-0597">Phosphoprotein</keyword>
<dbReference type="PROSITE" id="PS50110">
    <property type="entry name" value="RESPONSE_REGULATORY"/>
    <property type="match status" value="1"/>
</dbReference>
<dbReference type="Proteomes" id="UP000526501">
    <property type="component" value="Unassembled WGS sequence"/>
</dbReference>
<dbReference type="EMBL" id="JACHVC010000005">
    <property type="protein sequence ID" value="MBC2604998.1"/>
    <property type="molecule type" value="Genomic_DNA"/>
</dbReference>
<dbReference type="AlphaFoldDB" id="A0A7X1E7D1"/>